<evidence type="ECO:0000256" key="1">
    <source>
        <dbReference type="SAM" id="MobiDB-lite"/>
    </source>
</evidence>
<feature type="transmembrane region" description="Helical" evidence="2">
    <location>
        <begin position="112"/>
        <end position="145"/>
    </location>
</feature>
<feature type="transmembrane region" description="Helical" evidence="2">
    <location>
        <begin position="21"/>
        <end position="44"/>
    </location>
</feature>
<feature type="region of interest" description="Disordered" evidence="1">
    <location>
        <begin position="191"/>
        <end position="212"/>
    </location>
</feature>
<keyword evidence="2" id="KW-0812">Transmembrane</keyword>
<organism evidence="3 4">
    <name type="scientific">Streptomyces hesseae</name>
    <dbReference type="NCBI Taxonomy" id="3075519"/>
    <lineage>
        <taxon>Bacteria</taxon>
        <taxon>Bacillati</taxon>
        <taxon>Actinomycetota</taxon>
        <taxon>Actinomycetes</taxon>
        <taxon>Kitasatosporales</taxon>
        <taxon>Streptomycetaceae</taxon>
        <taxon>Streptomyces</taxon>
    </lineage>
</organism>
<keyword evidence="2" id="KW-1133">Transmembrane helix</keyword>
<feature type="transmembrane region" description="Helical" evidence="2">
    <location>
        <begin position="56"/>
        <end position="75"/>
    </location>
</feature>
<accession>A0ABU2SI47</accession>
<dbReference type="EMBL" id="JAVRFI010000003">
    <property type="protein sequence ID" value="MDT0448652.1"/>
    <property type="molecule type" value="Genomic_DNA"/>
</dbReference>
<proteinExistence type="predicted"/>
<keyword evidence="2" id="KW-0472">Membrane</keyword>
<gene>
    <name evidence="3" type="ORF">RM609_06090</name>
</gene>
<protein>
    <recommendedName>
        <fullName evidence="5">Integral membrane protein</fullName>
    </recommendedName>
</protein>
<name>A0ABU2SI47_9ACTN</name>
<dbReference type="Proteomes" id="UP001180531">
    <property type="component" value="Unassembled WGS sequence"/>
</dbReference>
<comment type="caution">
    <text evidence="3">The sequence shown here is derived from an EMBL/GenBank/DDBJ whole genome shotgun (WGS) entry which is preliminary data.</text>
</comment>
<evidence type="ECO:0000313" key="3">
    <source>
        <dbReference type="EMBL" id="MDT0448652.1"/>
    </source>
</evidence>
<evidence type="ECO:0000313" key="4">
    <source>
        <dbReference type="Proteomes" id="UP001180531"/>
    </source>
</evidence>
<sequence length="212" mass="21629">MGRGAYALARVAVIVRAPAGRLWWLGLLSAGAGVAVPELAPGLVPGLVPGLTGRRLGLAVGAVLFVVAGAVAFLARRRRYTELAGGATRAGRAVFLQDRAVTARNWRRARRWWLAGAFVAATASSLAVPAAAGLAMAGAGAGLWAKALWLGGLERRSESLLWVRTERAQGSPVAAPVSGWFTTGLAAGDALPGGARRRGRPAPGGAVVSAAR</sequence>
<reference evidence="3" key="1">
    <citation type="submission" date="2024-05" db="EMBL/GenBank/DDBJ databases">
        <title>30 novel species of actinomycetes from the DSMZ collection.</title>
        <authorList>
            <person name="Nouioui I."/>
        </authorList>
    </citation>
    <scope>NUCLEOTIDE SEQUENCE</scope>
    <source>
        <strain evidence="3">DSM 40473</strain>
    </source>
</reference>
<evidence type="ECO:0000256" key="2">
    <source>
        <dbReference type="SAM" id="Phobius"/>
    </source>
</evidence>
<dbReference type="RefSeq" id="WP_311608566.1">
    <property type="nucleotide sequence ID" value="NZ_JAVRFI010000003.1"/>
</dbReference>
<evidence type="ECO:0008006" key="5">
    <source>
        <dbReference type="Google" id="ProtNLM"/>
    </source>
</evidence>
<keyword evidence="4" id="KW-1185">Reference proteome</keyword>